<keyword evidence="3" id="KW-0819">tRNA processing</keyword>
<proteinExistence type="inferred from homology"/>
<dbReference type="EMBL" id="JADFTS010000007">
    <property type="protein sequence ID" value="KAF9598461.1"/>
    <property type="molecule type" value="Genomic_DNA"/>
</dbReference>
<dbReference type="PANTHER" id="PTHR13031:SF0">
    <property type="entry name" value="RIBONUCLEASE P PROTEIN SUBUNIT P30"/>
    <property type="match status" value="1"/>
</dbReference>
<dbReference type="GO" id="GO:0008033">
    <property type="term" value="P:tRNA processing"/>
    <property type="evidence" value="ECO:0007669"/>
    <property type="project" value="UniProtKB-KW"/>
</dbReference>
<dbReference type="Pfam" id="PF12776">
    <property type="entry name" value="Myb_DNA-bind_3"/>
    <property type="match status" value="1"/>
</dbReference>
<name>A0A835HG36_9MAGN</name>
<dbReference type="InterPro" id="IPR024752">
    <property type="entry name" value="Myb/SANT-like_dom"/>
</dbReference>
<comment type="caution">
    <text evidence="5">The sequence shown here is derived from an EMBL/GenBank/DDBJ whole genome shotgun (WGS) entry which is preliminary data.</text>
</comment>
<evidence type="ECO:0000259" key="4">
    <source>
        <dbReference type="Pfam" id="PF12776"/>
    </source>
</evidence>
<dbReference type="Gene3D" id="3.20.20.140">
    <property type="entry name" value="Metal-dependent hydrolases"/>
    <property type="match status" value="1"/>
</dbReference>
<dbReference type="Pfam" id="PF01876">
    <property type="entry name" value="RNase_P_p30"/>
    <property type="match status" value="1"/>
</dbReference>
<evidence type="ECO:0000256" key="2">
    <source>
        <dbReference type="ARBA" id="ARBA00007331"/>
    </source>
</evidence>
<dbReference type="PANTHER" id="PTHR13031">
    <property type="entry name" value="RIBONUCLEASE P SUBUNIT P30"/>
    <property type="match status" value="1"/>
</dbReference>
<comment type="similarity">
    <text evidence="2">Belongs to the eukaryotic/archaeal RNase P protein component 3 family.</text>
</comment>
<evidence type="ECO:0000313" key="5">
    <source>
        <dbReference type="EMBL" id="KAF9598461.1"/>
    </source>
</evidence>
<dbReference type="AlphaFoldDB" id="A0A835HG36"/>
<protein>
    <recommendedName>
        <fullName evidence="4">Myb/SANT-like domain-containing protein</fullName>
    </recommendedName>
</protein>
<feature type="domain" description="Myb/SANT-like" evidence="4">
    <location>
        <begin position="495"/>
        <end position="584"/>
    </location>
</feature>
<organism evidence="5 6">
    <name type="scientific">Coptis chinensis</name>
    <dbReference type="NCBI Taxonomy" id="261450"/>
    <lineage>
        <taxon>Eukaryota</taxon>
        <taxon>Viridiplantae</taxon>
        <taxon>Streptophyta</taxon>
        <taxon>Embryophyta</taxon>
        <taxon>Tracheophyta</taxon>
        <taxon>Spermatophyta</taxon>
        <taxon>Magnoliopsida</taxon>
        <taxon>Ranunculales</taxon>
        <taxon>Ranunculaceae</taxon>
        <taxon>Coptidoideae</taxon>
        <taxon>Coptis</taxon>
    </lineage>
</organism>
<dbReference type="InterPro" id="IPR002738">
    <property type="entry name" value="RNase_P_p30"/>
</dbReference>
<evidence type="ECO:0000313" key="6">
    <source>
        <dbReference type="Proteomes" id="UP000631114"/>
    </source>
</evidence>
<dbReference type="GO" id="GO:0003723">
    <property type="term" value="F:RNA binding"/>
    <property type="evidence" value="ECO:0007669"/>
    <property type="project" value="TreeGrafter"/>
</dbReference>
<reference evidence="5 6" key="1">
    <citation type="submission" date="2020-10" db="EMBL/GenBank/DDBJ databases">
        <title>The Coptis chinensis genome and diversification of protoberbering-type alkaloids.</title>
        <authorList>
            <person name="Wang B."/>
            <person name="Shu S."/>
            <person name="Song C."/>
            <person name="Liu Y."/>
        </authorList>
    </citation>
    <scope>NUCLEOTIDE SEQUENCE [LARGE SCALE GENOMIC DNA]</scope>
    <source>
        <strain evidence="5">HL-2020</strain>
        <tissue evidence="5">Leaf</tissue>
    </source>
</reference>
<evidence type="ECO:0000256" key="3">
    <source>
        <dbReference type="ARBA" id="ARBA00022694"/>
    </source>
</evidence>
<keyword evidence="6" id="KW-1185">Reference proteome</keyword>
<dbReference type="GO" id="GO:0005655">
    <property type="term" value="C:nucleolar ribonuclease P complex"/>
    <property type="evidence" value="ECO:0007669"/>
    <property type="project" value="TreeGrafter"/>
</dbReference>
<dbReference type="Proteomes" id="UP000631114">
    <property type="component" value="Unassembled WGS sequence"/>
</dbReference>
<evidence type="ECO:0000256" key="1">
    <source>
        <dbReference type="ARBA" id="ARBA00004123"/>
    </source>
</evidence>
<accession>A0A835HG36</accession>
<sequence>MCTHLQLLMQWTRGKNLIFSSAAPSVCEIRGPYDVANLSCLLGLSMERAKAAIFKNSRSLLLNTVRKKQYFKNAIRIERISPIKPVDSKEAWFCDGNGWDHISSGEGDLLLDDIAKSFASTVKVTKTSKASDVAPVFDEISSHDIHLKDLCPGSGGELHQPNVSATKELKDSHEVFKQLNELELVPIAGAMLLASTPLQHQSSGCQDFPNTPPVFTDDMEIEILANGLEKDKDSCCTVPITVEFVSHGKVSKDSEHNCAENHVSREDAITLVTPMEDIESSVQHVDPRGSSDLDMVSSSFIDISTIESDVRAAMNTLEHSTPANEIAPYSSNEDDKRLNGVDVVLDTGGVRIMEVLGEDDKRETTRFILAGCDMFTDSGYSNREKNEPPKYSAVPHDDKMLGVSFSENQAYVNSAKFLQHEDTSVESDDQKQFKSGIGRSMRRIFPRGFQFALKRFLHPMLFKKKSRSYSKKSKQNICSGELQSAKCGRKCDPIMKDRFIELCLLELNNGGRLGETLKPSSWTRIEKEMKRKFGVSYKKRQWKTNLELLKQQYHICVDLTKKVGYGYNVASNAIDWSPEMWEKYEKTRSEAKQFRRQRLQYADDLASLLDDIVESRA</sequence>
<dbReference type="InterPro" id="IPR016195">
    <property type="entry name" value="Pol/histidinol_Pase-like"/>
</dbReference>
<dbReference type="SUPFAM" id="SSF89550">
    <property type="entry name" value="PHP domain-like"/>
    <property type="match status" value="1"/>
</dbReference>
<dbReference type="OrthoDB" id="17948at2759"/>
<gene>
    <name evidence="5" type="ORF">IFM89_027894</name>
</gene>
<comment type="subcellular location">
    <subcellularLocation>
        <location evidence="1">Nucleus</location>
    </subcellularLocation>
</comment>